<dbReference type="InterPro" id="IPR010662">
    <property type="entry name" value="RBBP9/YdeN"/>
</dbReference>
<dbReference type="InterPro" id="IPR029058">
    <property type="entry name" value="AB_hydrolase_fold"/>
</dbReference>
<dbReference type="AlphaFoldDB" id="A0A9W6ZVD9"/>
<proteinExistence type="predicted"/>
<dbReference type="PANTHER" id="PTHR15394">
    <property type="entry name" value="SERINE HYDROLASE RBBP9"/>
    <property type="match status" value="1"/>
</dbReference>
<dbReference type="PANTHER" id="PTHR15394:SF3">
    <property type="entry name" value="SERINE HYDROLASE RBBP9"/>
    <property type="match status" value="1"/>
</dbReference>
<sequence>MKVIIAPGNGCTNILRSNWYGQLHSDLKASGITSICETFPDPFEAKRSIWIPHIESLGANEETILVGHSSGAQAALRYAESHKLKAVILVAATYTDLGDAGERASGYYPDADGKNEYKFSEMRANCGIWHQFHSDDDPFIPLAEAEQIRHGLGLNDDEYHMLPGRSHFFEPFSELLETIKSIT</sequence>
<gene>
    <name evidence="1" type="ORF">TrST_g3966</name>
</gene>
<name>A0A9W6ZVD9_9STRA</name>
<dbReference type="Pfam" id="PF06821">
    <property type="entry name" value="Ser_hydrolase"/>
    <property type="match status" value="1"/>
</dbReference>
<dbReference type="SUPFAM" id="SSF53474">
    <property type="entry name" value="alpha/beta-Hydrolases"/>
    <property type="match status" value="1"/>
</dbReference>
<dbReference type="OrthoDB" id="2369073at2759"/>
<evidence type="ECO:0000313" key="1">
    <source>
        <dbReference type="EMBL" id="GMH57540.1"/>
    </source>
</evidence>
<accession>A0A9W6ZVD9</accession>
<organism evidence="1 2">
    <name type="scientific">Triparma strigata</name>
    <dbReference type="NCBI Taxonomy" id="1606541"/>
    <lineage>
        <taxon>Eukaryota</taxon>
        <taxon>Sar</taxon>
        <taxon>Stramenopiles</taxon>
        <taxon>Ochrophyta</taxon>
        <taxon>Bolidophyceae</taxon>
        <taxon>Parmales</taxon>
        <taxon>Triparmaceae</taxon>
        <taxon>Triparma</taxon>
    </lineage>
</organism>
<dbReference type="Gene3D" id="3.40.50.1820">
    <property type="entry name" value="alpha/beta hydrolase"/>
    <property type="match status" value="1"/>
</dbReference>
<keyword evidence="2" id="KW-1185">Reference proteome</keyword>
<comment type="caution">
    <text evidence="1">The sequence shown here is derived from an EMBL/GenBank/DDBJ whole genome shotgun (WGS) entry which is preliminary data.</text>
</comment>
<dbReference type="GO" id="GO:0016787">
    <property type="term" value="F:hydrolase activity"/>
    <property type="evidence" value="ECO:0007669"/>
    <property type="project" value="InterPro"/>
</dbReference>
<dbReference type="Proteomes" id="UP001165085">
    <property type="component" value="Unassembled WGS sequence"/>
</dbReference>
<protein>
    <submittedName>
        <fullName evidence="1">Uncharacterized protein</fullName>
    </submittedName>
</protein>
<evidence type="ECO:0000313" key="2">
    <source>
        <dbReference type="Proteomes" id="UP001165085"/>
    </source>
</evidence>
<dbReference type="EMBL" id="BRXY01000047">
    <property type="protein sequence ID" value="GMH57540.1"/>
    <property type="molecule type" value="Genomic_DNA"/>
</dbReference>
<reference evidence="2" key="1">
    <citation type="journal article" date="2023" name="Commun. Biol.">
        <title>Genome analysis of Parmales, the sister group of diatoms, reveals the evolutionary specialization of diatoms from phago-mixotrophs to photoautotrophs.</title>
        <authorList>
            <person name="Ban H."/>
            <person name="Sato S."/>
            <person name="Yoshikawa S."/>
            <person name="Yamada K."/>
            <person name="Nakamura Y."/>
            <person name="Ichinomiya M."/>
            <person name="Sato N."/>
            <person name="Blanc-Mathieu R."/>
            <person name="Endo H."/>
            <person name="Kuwata A."/>
            <person name="Ogata H."/>
        </authorList>
    </citation>
    <scope>NUCLEOTIDE SEQUENCE [LARGE SCALE GENOMIC DNA]</scope>
    <source>
        <strain evidence="2">NIES 3701</strain>
    </source>
</reference>